<comment type="caution">
    <text evidence="2">The sequence shown here is derived from an EMBL/GenBank/DDBJ whole genome shotgun (WGS) entry which is preliminary data.</text>
</comment>
<dbReference type="EMBL" id="JAECZO010000124">
    <property type="protein sequence ID" value="KAK7197908.1"/>
    <property type="molecule type" value="Genomic_DNA"/>
</dbReference>
<gene>
    <name evidence="2" type="ORF">NESM_000745200</name>
</gene>
<evidence type="ECO:0000313" key="3">
    <source>
        <dbReference type="Proteomes" id="UP001430356"/>
    </source>
</evidence>
<keyword evidence="3" id="KW-1185">Reference proteome</keyword>
<sequence length="104" mass="10761">MSLAASLSIARGASGAAPETSPSQRSLSSQASAPADAAACLQQLDEDVARDVRAAQTRAAVLQEEVDSLLARIAHAHNAAAAGSEDSRDPVLDKVEAIRRARRD</sequence>
<feature type="region of interest" description="Disordered" evidence="1">
    <location>
        <begin position="1"/>
        <end position="38"/>
    </location>
</feature>
<organism evidence="2 3">
    <name type="scientific">Novymonas esmeraldas</name>
    <dbReference type="NCBI Taxonomy" id="1808958"/>
    <lineage>
        <taxon>Eukaryota</taxon>
        <taxon>Discoba</taxon>
        <taxon>Euglenozoa</taxon>
        <taxon>Kinetoplastea</taxon>
        <taxon>Metakinetoplastina</taxon>
        <taxon>Trypanosomatida</taxon>
        <taxon>Trypanosomatidae</taxon>
        <taxon>Novymonas</taxon>
    </lineage>
</organism>
<protein>
    <submittedName>
        <fullName evidence="2">Uncharacterized protein</fullName>
    </submittedName>
</protein>
<dbReference type="AlphaFoldDB" id="A0AAW0EUT3"/>
<reference evidence="2 3" key="1">
    <citation type="journal article" date="2021" name="MBio">
        <title>A New Model Trypanosomatid, Novymonas esmeraldas: Genomic Perception of Its 'Candidatus Pandoraea novymonadis' Endosymbiont.</title>
        <authorList>
            <person name="Zakharova A."/>
            <person name="Saura A."/>
            <person name="Butenko A."/>
            <person name="Podesvova L."/>
            <person name="Warmusova S."/>
            <person name="Kostygov A.Y."/>
            <person name="Nenarokova A."/>
            <person name="Lukes J."/>
            <person name="Opperdoes F.R."/>
            <person name="Yurchenko V."/>
        </authorList>
    </citation>
    <scope>NUCLEOTIDE SEQUENCE [LARGE SCALE GENOMIC DNA]</scope>
    <source>
        <strain evidence="2 3">E262AT.01</strain>
    </source>
</reference>
<evidence type="ECO:0000313" key="2">
    <source>
        <dbReference type="EMBL" id="KAK7197908.1"/>
    </source>
</evidence>
<dbReference type="Proteomes" id="UP001430356">
    <property type="component" value="Unassembled WGS sequence"/>
</dbReference>
<accession>A0AAW0EUT3</accession>
<name>A0AAW0EUT3_9TRYP</name>
<evidence type="ECO:0000256" key="1">
    <source>
        <dbReference type="SAM" id="MobiDB-lite"/>
    </source>
</evidence>
<proteinExistence type="predicted"/>
<feature type="compositionally biased region" description="Low complexity" evidence="1">
    <location>
        <begin position="21"/>
        <end position="38"/>
    </location>
</feature>